<feature type="signal peptide" evidence="2">
    <location>
        <begin position="1"/>
        <end position="26"/>
    </location>
</feature>
<sequence>MITHKIGRRTALSLLGAPALPLPALAQASWPDRPVRIIVPFPGGSTPDLTARVISPAFAEVLGQPCVVDNRPGAGGNIGTDAVAKATDGHTLGISINGPLATAPALFPNLPYNPARDLTPICLMVRTAQVLVVHPSVPAGTLAEFMAYAKANPGKLSYGSVGAGSGAHLGMMDLVARGDLDMVHVPYRGFAQATVDLVAGRIQAMVVIVSAVLSPVREGQLKALVCTGDERVTTLPDVPTLAEAGMPDAASYAWSGLIAPSSIPAERAQRLYEITQRVITSPEGRQRLEAAGFQVTAQGPDAFRTFIAAEAERWGTLIRRYNISPDA</sequence>
<comment type="similarity">
    <text evidence="1">Belongs to the UPF0065 (bug) family.</text>
</comment>
<evidence type="ECO:0000313" key="4">
    <source>
        <dbReference type="Proteomes" id="UP000282957"/>
    </source>
</evidence>
<dbReference type="OrthoDB" id="9780943at2"/>
<dbReference type="AlphaFoldDB" id="A0A437MEN2"/>
<keyword evidence="4" id="KW-1185">Reference proteome</keyword>
<dbReference type="CDD" id="cd07012">
    <property type="entry name" value="PBP2_Bug_TTT"/>
    <property type="match status" value="1"/>
</dbReference>
<accession>A0A437MEN2</accession>
<organism evidence="3 4">
    <name type="scientific">Rhodovarius crocodyli</name>
    <dbReference type="NCBI Taxonomy" id="1979269"/>
    <lineage>
        <taxon>Bacteria</taxon>
        <taxon>Pseudomonadati</taxon>
        <taxon>Pseudomonadota</taxon>
        <taxon>Alphaproteobacteria</taxon>
        <taxon>Acetobacterales</taxon>
        <taxon>Roseomonadaceae</taxon>
        <taxon>Rhodovarius</taxon>
    </lineage>
</organism>
<dbReference type="Pfam" id="PF03401">
    <property type="entry name" value="TctC"/>
    <property type="match status" value="1"/>
</dbReference>
<dbReference type="InterPro" id="IPR005064">
    <property type="entry name" value="BUG"/>
</dbReference>
<dbReference type="RefSeq" id="WP_127788003.1">
    <property type="nucleotide sequence ID" value="NZ_SACL01000004.1"/>
</dbReference>
<dbReference type="PANTHER" id="PTHR42928:SF5">
    <property type="entry name" value="BLR1237 PROTEIN"/>
    <property type="match status" value="1"/>
</dbReference>
<dbReference type="Proteomes" id="UP000282957">
    <property type="component" value="Unassembled WGS sequence"/>
</dbReference>
<protein>
    <submittedName>
        <fullName evidence="3">Tripartite tricarboxylate transporter substrate binding protein</fullName>
    </submittedName>
</protein>
<name>A0A437MEN2_9PROT</name>
<dbReference type="Gene3D" id="3.40.190.150">
    <property type="entry name" value="Bordetella uptake gene, domain 1"/>
    <property type="match status" value="1"/>
</dbReference>
<evidence type="ECO:0000256" key="1">
    <source>
        <dbReference type="ARBA" id="ARBA00006987"/>
    </source>
</evidence>
<dbReference type="SUPFAM" id="SSF53850">
    <property type="entry name" value="Periplasmic binding protein-like II"/>
    <property type="match status" value="1"/>
</dbReference>
<keyword evidence="2" id="KW-0732">Signal</keyword>
<reference evidence="3 4" key="1">
    <citation type="submission" date="2019-01" db="EMBL/GenBank/DDBJ databases">
        <authorList>
            <person name="Chen W.-M."/>
        </authorList>
    </citation>
    <scope>NUCLEOTIDE SEQUENCE [LARGE SCALE GENOMIC DNA]</scope>
    <source>
        <strain evidence="3 4">CCP-6</strain>
    </source>
</reference>
<comment type="caution">
    <text evidence="3">The sequence shown here is derived from an EMBL/GenBank/DDBJ whole genome shotgun (WGS) entry which is preliminary data.</text>
</comment>
<proteinExistence type="inferred from homology"/>
<dbReference type="PANTHER" id="PTHR42928">
    <property type="entry name" value="TRICARBOXYLATE-BINDING PROTEIN"/>
    <property type="match status" value="1"/>
</dbReference>
<dbReference type="PIRSF" id="PIRSF017082">
    <property type="entry name" value="YflP"/>
    <property type="match status" value="1"/>
</dbReference>
<evidence type="ECO:0000256" key="2">
    <source>
        <dbReference type="SAM" id="SignalP"/>
    </source>
</evidence>
<dbReference type="Gene3D" id="3.40.190.10">
    <property type="entry name" value="Periplasmic binding protein-like II"/>
    <property type="match status" value="1"/>
</dbReference>
<gene>
    <name evidence="3" type="ORF">EOD42_13160</name>
</gene>
<evidence type="ECO:0000313" key="3">
    <source>
        <dbReference type="EMBL" id="RVT96069.1"/>
    </source>
</evidence>
<dbReference type="InterPro" id="IPR042100">
    <property type="entry name" value="Bug_dom1"/>
</dbReference>
<feature type="chain" id="PRO_5019446625" evidence="2">
    <location>
        <begin position="27"/>
        <end position="327"/>
    </location>
</feature>
<dbReference type="EMBL" id="SACL01000004">
    <property type="protein sequence ID" value="RVT96069.1"/>
    <property type="molecule type" value="Genomic_DNA"/>
</dbReference>